<evidence type="ECO:0000313" key="4">
    <source>
        <dbReference type="Proteomes" id="UP001642483"/>
    </source>
</evidence>
<keyword evidence="2" id="KW-1133">Transmembrane helix</keyword>
<organism evidence="3 4">
    <name type="scientific">Clavelina lepadiformis</name>
    <name type="common">Light-bulb sea squirt</name>
    <name type="synonym">Ascidia lepadiformis</name>
    <dbReference type="NCBI Taxonomy" id="159417"/>
    <lineage>
        <taxon>Eukaryota</taxon>
        <taxon>Metazoa</taxon>
        <taxon>Chordata</taxon>
        <taxon>Tunicata</taxon>
        <taxon>Ascidiacea</taxon>
        <taxon>Aplousobranchia</taxon>
        <taxon>Clavelinidae</taxon>
        <taxon>Clavelina</taxon>
    </lineage>
</organism>
<feature type="compositionally biased region" description="Polar residues" evidence="1">
    <location>
        <begin position="592"/>
        <end position="606"/>
    </location>
</feature>
<dbReference type="PROSITE" id="PS50092">
    <property type="entry name" value="TSP1"/>
    <property type="match status" value="2"/>
</dbReference>
<feature type="compositionally biased region" description="Polar residues" evidence="1">
    <location>
        <begin position="538"/>
        <end position="548"/>
    </location>
</feature>
<feature type="region of interest" description="Disordered" evidence="1">
    <location>
        <begin position="419"/>
        <end position="440"/>
    </location>
</feature>
<evidence type="ECO:0000256" key="1">
    <source>
        <dbReference type="SAM" id="MobiDB-lite"/>
    </source>
</evidence>
<dbReference type="SMART" id="SM00209">
    <property type="entry name" value="TSP1"/>
    <property type="match status" value="4"/>
</dbReference>
<feature type="compositionally biased region" description="Polar residues" evidence="1">
    <location>
        <begin position="664"/>
        <end position="686"/>
    </location>
</feature>
<dbReference type="InterPro" id="IPR036383">
    <property type="entry name" value="TSP1_rpt_sf"/>
</dbReference>
<keyword evidence="2" id="KW-0472">Membrane</keyword>
<sequence>MASFYINYLCFSKQVKINAKPFRMGQDIVSHVTIIWIVFLAGAHLAYVQAQSWSSWEPCSDRENCHRLRQVSCTIDGSIVFGIGCADVGDPYLEILRTGCDVNIDCAGQWQSTQNESCIGDCYDGTSISHFSCSTNPTCTMRTHSRCYNDSTCTGHFNILTQTNCSQSCGGGTQTLNGTCTNLSEPPNEQSYNCPGTNGVLAMQYSIMSTCNSQACPTWSTWSQSSSCSASCGGGHQTFESFCTYMGSASDLCGNGGTRRNKTEPCNDHQCLTYSQWSQWTTCDSCSEVRTRYRNCTLSCTEAQKSQIETEDCLLSPSCSTASTTISHSMTSKQAESTKAFFEEPYFPAVIVVIAILIIILVIVIIMCLRCRKVDIGSSREVLNPGIELSAYKDPEELLTDRSNSHSFSFGQQSEAQNITPVYATPDKKRKNATKEPVFHDNNAFIAEESQYAEIEEERTKNKKKKNSQDKKKNSFKKDHSDSKAKSNNVNGISTEEAKKDEGNSVGYTSMHHIIDPAYSSMTSRSMSRHGSLASHMTLESNSISESGSDWDCSSEESLDYIENTTVKPNLYEDDPTNASRIDSIRQKGLRPSNQAGQTLTYSSIDPISKTTTKMSVKKSRKNKSRRGDFQRSTRTGGSSRSDPRLRASSRKPNYPIIKEEKSVQFNEQYETMTNNATIESPYENNADNDRTTVDAPTSTDPSSQRASPQVPFPDPPQVAGSGERSPMPIPRKSVRRVNVTVSKDSEYAAIDDEH</sequence>
<keyword evidence="4" id="KW-1185">Reference proteome</keyword>
<proteinExistence type="predicted"/>
<reference evidence="3 4" key="1">
    <citation type="submission" date="2024-02" db="EMBL/GenBank/DDBJ databases">
        <authorList>
            <person name="Daric V."/>
            <person name="Darras S."/>
        </authorList>
    </citation>
    <scope>NUCLEOTIDE SEQUENCE [LARGE SCALE GENOMIC DNA]</scope>
</reference>
<dbReference type="InterPro" id="IPR000884">
    <property type="entry name" value="TSP1_rpt"/>
</dbReference>
<feature type="transmembrane region" description="Helical" evidence="2">
    <location>
        <begin position="346"/>
        <end position="369"/>
    </location>
</feature>
<dbReference type="SUPFAM" id="SSF82895">
    <property type="entry name" value="TSP-1 type 1 repeat"/>
    <property type="match status" value="1"/>
</dbReference>
<feature type="region of interest" description="Disordered" evidence="1">
    <location>
        <begin position="456"/>
        <end position="505"/>
    </location>
</feature>
<dbReference type="EMBL" id="CAWYQH010000174">
    <property type="protein sequence ID" value="CAK8698257.1"/>
    <property type="molecule type" value="Genomic_DNA"/>
</dbReference>
<protein>
    <submittedName>
        <fullName evidence="3">Uncharacterized protein</fullName>
    </submittedName>
</protein>
<comment type="caution">
    <text evidence="3">The sequence shown here is derived from an EMBL/GenBank/DDBJ whole genome shotgun (WGS) entry which is preliminary data.</text>
</comment>
<evidence type="ECO:0000256" key="2">
    <source>
        <dbReference type="SAM" id="Phobius"/>
    </source>
</evidence>
<feature type="compositionally biased region" description="Basic residues" evidence="1">
    <location>
        <begin position="616"/>
        <end position="625"/>
    </location>
</feature>
<dbReference type="Proteomes" id="UP001642483">
    <property type="component" value="Unassembled WGS sequence"/>
</dbReference>
<evidence type="ECO:0000313" key="3">
    <source>
        <dbReference type="EMBL" id="CAK8698257.1"/>
    </source>
</evidence>
<feature type="compositionally biased region" description="Basic and acidic residues" evidence="1">
    <location>
        <begin position="467"/>
        <end position="485"/>
    </location>
</feature>
<dbReference type="Gene3D" id="2.20.100.10">
    <property type="entry name" value="Thrombospondin type-1 (TSP1) repeat"/>
    <property type="match status" value="1"/>
</dbReference>
<name>A0ABP0H2N0_CLALP</name>
<feature type="region of interest" description="Disordered" evidence="1">
    <location>
        <begin position="522"/>
        <end position="551"/>
    </location>
</feature>
<keyword evidence="2" id="KW-0812">Transmembrane</keyword>
<gene>
    <name evidence="3" type="ORF">CVLEPA_LOCUS31711</name>
</gene>
<feature type="compositionally biased region" description="Polar residues" evidence="1">
    <location>
        <begin position="695"/>
        <end position="708"/>
    </location>
</feature>
<feature type="transmembrane region" description="Helical" evidence="2">
    <location>
        <begin position="28"/>
        <end position="47"/>
    </location>
</feature>
<feature type="region of interest" description="Disordered" evidence="1">
    <location>
        <begin position="566"/>
        <end position="735"/>
    </location>
</feature>
<accession>A0ABP0H2N0</accession>